<sequence>MDIETVGVEEEFLLVDPSSRLPVPLAVEVLDTARAGRVPVGASFQPELVRTQVEAATGICAEMSTVEDHLGVLRDVLGRAARTHHARIVSVGHPVLSDGPPPLTPGERFGRIHQRYAEIVGSYQSCGCHVHIGLPDRETAVAVLNHLRPWLPTLLALSANSALTEGRDTGYDSWRMVTQARFPGSGIPPYFTSATAYDREVARLVDCGVLVDPDMTFWLARPSSRYATLEVRAADAAATVEDALLQAALTRALVRTARADLASGRAAPVVHDQVGAAAVWSAARHGLAGPAVDPVLGRQVPTKELLHQLLLRVRPALAETGDLPFVHRYVRHLLAAGTSAARQRATYDQTKEPRAVVDMLVTQTARTAPPPPFAADAPG</sequence>
<dbReference type="RefSeq" id="WP_092654509.1">
    <property type="nucleotide sequence ID" value="NZ_LT629732.1"/>
</dbReference>
<dbReference type="AlphaFoldDB" id="A0A1H1TM65"/>
<accession>A0A1H1TM65</accession>
<protein>
    <recommendedName>
        <fullName evidence="5">Putative glutamate--cysteine ligase 2</fullName>
        <ecNumber evidence="5">6.3.2.2</ecNumber>
    </recommendedName>
    <alternativeName>
        <fullName evidence="5">Gamma-glutamylcysteine synthetase 2</fullName>
        <shortName evidence="5">GCS 2</shortName>
        <shortName evidence="5">Gamma-GCS 2</shortName>
    </alternativeName>
</protein>
<dbReference type="EC" id="6.3.2.2" evidence="5"/>
<dbReference type="EMBL" id="LT629732">
    <property type="protein sequence ID" value="SDS61343.1"/>
    <property type="molecule type" value="Genomic_DNA"/>
</dbReference>
<evidence type="ECO:0000256" key="3">
    <source>
        <dbReference type="ARBA" id="ARBA00022840"/>
    </source>
</evidence>
<dbReference type="PANTHER" id="PTHR36510">
    <property type="entry name" value="GLUTAMATE--CYSTEINE LIGASE 2-RELATED"/>
    <property type="match status" value="1"/>
</dbReference>
<dbReference type="InterPro" id="IPR014746">
    <property type="entry name" value="Gln_synth/guanido_kin_cat_dom"/>
</dbReference>
<dbReference type="OrthoDB" id="9803842at2"/>
<dbReference type="Proteomes" id="UP000198983">
    <property type="component" value="Chromosome I"/>
</dbReference>
<dbReference type="HAMAP" id="MF_01609">
    <property type="entry name" value="Glu_cys_ligase_2"/>
    <property type="match status" value="1"/>
</dbReference>
<dbReference type="SUPFAM" id="SSF55931">
    <property type="entry name" value="Glutamine synthetase/guanido kinase"/>
    <property type="match status" value="1"/>
</dbReference>
<comment type="function">
    <text evidence="5">ATP-dependent carboxylate-amine ligase which exhibits weak glutamate--cysteine ligase activity.</text>
</comment>
<dbReference type="Pfam" id="PF04107">
    <property type="entry name" value="GCS2"/>
    <property type="match status" value="1"/>
</dbReference>
<dbReference type="InterPro" id="IPR050141">
    <property type="entry name" value="GCL_type2/YbdK_subfam"/>
</dbReference>
<gene>
    <name evidence="6" type="ORF">SAMN04489717_3259</name>
</gene>
<dbReference type="NCBIfam" id="NF010041">
    <property type="entry name" value="PRK13517.1-1"/>
    <property type="match status" value="1"/>
</dbReference>
<evidence type="ECO:0000256" key="4">
    <source>
        <dbReference type="ARBA" id="ARBA00048819"/>
    </source>
</evidence>
<evidence type="ECO:0000313" key="7">
    <source>
        <dbReference type="Proteomes" id="UP000198983"/>
    </source>
</evidence>
<dbReference type="PANTHER" id="PTHR36510:SF1">
    <property type="entry name" value="GLUTAMATE--CYSTEINE LIGASE 2-RELATED"/>
    <property type="match status" value="1"/>
</dbReference>
<keyword evidence="1 5" id="KW-0436">Ligase</keyword>
<evidence type="ECO:0000256" key="5">
    <source>
        <dbReference type="HAMAP-Rule" id="MF_01609"/>
    </source>
</evidence>
<comment type="catalytic activity">
    <reaction evidence="4 5">
        <text>L-cysteine + L-glutamate + ATP = gamma-L-glutamyl-L-cysteine + ADP + phosphate + H(+)</text>
        <dbReference type="Rhea" id="RHEA:13285"/>
        <dbReference type="ChEBI" id="CHEBI:15378"/>
        <dbReference type="ChEBI" id="CHEBI:29985"/>
        <dbReference type="ChEBI" id="CHEBI:30616"/>
        <dbReference type="ChEBI" id="CHEBI:35235"/>
        <dbReference type="ChEBI" id="CHEBI:43474"/>
        <dbReference type="ChEBI" id="CHEBI:58173"/>
        <dbReference type="ChEBI" id="CHEBI:456216"/>
        <dbReference type="EC" id="6.3.2.2"/>
    </reaction>
</comment>
<reference evidence="6 7" key="1">
    <citation type="submission" date="2016-10" db="EMBL/GenBank/DDBJ databases">
        <authorList>
            <person name="de Groot N.N."/>
        </authorList>
    </citation>
    <scope>NUCLEOTIDE SEQUENCE [LARGE SCALE GENOMIC DNA]</scope>
    <source>
        <strain evidence="6 7">DSM 22024</strain>
    </source>
</reference>
<dbReference type="InterPro" id="IPR006336">
    <property type="entry name" value="GCS2"/>
</dbReference>
<keyword evidence="7" id="KW-1185">Reference proteome</keyword>
<dbReference type="GO" id="GO:0042398">
    <property type="term" value="P:modified amino acid biosynthetic process"/>
    <property type="evidence" value="ECO:0007669"/>
    <property type="project" value="InterPro"/>
</dbReference>
<dbReference type="Gene3D" id="3.30.590.20">
    <property type="match status" value="1"/>
</dbReference>
<dbReference type="NCBIfam" id="TIGR02050">
    <property type="entry name" value="gshA_cyan_rel"/>
    <property type="match status" value="1"/>
</dbReference>
<dbReference type="STRING" id="117157.SAMN04489717_3259"/>
<keyword evidence="3 5" id="KW-0067">ATP-binding</keyword>
<organism evidence="6 7">
    <name type="scientific">Actinopolymorpha singaporensis</name>
    <dbReference type="NCBI Taxonomy" id="117157"/>
    <lineage>
        <taxon>Bacteria</taxon>
        <taxon>Bacillati</taxon>
        <taxon>Actinomycetota</taxon>
        <taxon>Actinomycetes</taxon>
        <taxon>Propionibacteriales</taxon>
        <taxon>Actinopolymorphaceae</taxon>
        <taxon>Actinopolymorpha</taxon>
    </lineage>
</organism>
<dbReference type="InterPro" id="IPR011793">
    <property type="entry name" value="YbdK"/>
</dbReference>
<evidence type="ECO:0000313" key="6">
    <source>
        <dbReference type="EMBL" id="SDS61343.1"/>
    </source>
</evidence>
<proteinExistence type="inferred from homology"/>
<dbReference type="GO" id="GO:0004357">
    <property type="term" value="F:glutamate-cysteine ligase activity"/>
    <property type="evidence" value="ECO:0007669"/>
    <property type="project" value="UniProtKB-EC"/>
</dbReference>
<name>A0A1H1TM65_9ACTN</name>
<evidence type="ECO:0000256" key="1">
    <source>
        <dbReference type="ARBA" id="ARBA00022598"/>
    </source>
</evidence>
<evidence type="ECO:0000256" key="2">
    <source>
        <dbReference type="ARBA" id="ARBA00022741"/>
    </source>
</evidence>
<comment type="similarity">
    <text evidence="5">Belongs to the glutamate--cysteine ligase type 2 family. YbdK subfamily.</text>
</comment>
<keyword evidence="2 5" id="KW-0547">Nucleotide-binding</keyword>
<dbReference type="GO" id="GO:0005524">
    <property type="term" value="F:ATP binding"/>
    <property type="evidence" value="ECO:0007669"/>
    <property type="project" value="UniProtKB-KW"/>
</dbReference>